<accession>G7DZX6</accession>
<dbReference type="OrthoDB" id="29646at2759"/>
<protein>
    <recommendedName>
        <fullName evidence="6">Prefoldin subunit 2</fullName>
    </recommendedName>
</protein>
<evidence type="ECO:0000256" key="3">
    <source>
        <dbReference type="SAM" id="MobiDB-lite"/>
    </source>
</evidence>
<sequence>MATCSGAFSGKRGTSWAGRSVRDLIRRRQSTTAASRGTSTRETSRRTGLRRTVRPGKRWEHIFVDAHQSRAFLADLRQRSKQPARSSVQDLMATQAKARPSDQELTAEYNARRSAIQALVAKLNELQSEGDEYAAVIDTLTAAKAKDADRKCFRMIHGVLVERTVKDVLPALETNFSGIREILQSLAAQYKKQEEDFQRWQKTYNIRVVN</sequence>
<organism evidence="4 5">
    <name type="scientific">Mixia osmundae (strain CBS 9802 / IAM 14324 / JCM 22182 / KY 12970)</name>
    <dbReference type="NCBI Taxonomy" id="764103"/>
    <lineage>
        <taxon>Eukaryota</taxon>
        <taxon>Fungi</taxon>
        <taxon>Dikarya</taxon>
        <taxon>Basidiomycota</taxon>
        <taxon>Pucciniomycotina</taxon>
        <taxon>Mixiomycetes</taxon>
        <taxon>Mixiales</taxon>
        <taxon>Mixiaceae</taxon>
        <taxon>Mixia</taxon>
    </lineage>
</organism>
<name>G7DZX6_MIXOS</name>
<dbReference type="HOGENOM" id="CLU_1310409_0_0_1"/>
<dbReference type="eggNOG" id="KOG4098">
    <property type="taxonomic scope" value="Eukaryota"/>
</dbReference>
<dbReference type="GO" id="GO:0006457">
    <property type="term" value="P:protein folding"/>
    <property type="evidence" value="ECO:0007669"/>
    <property type="project" value="InterPro"/>
</dbReference>
<comment type="caution">
    <text evidence="4">The sequence shown here is derived from an EMBL/GenBank/DDBJ whole genome shotgun (WGS) entry which is preliminary data.</text>
</comment>
<feature type="region of interest" description="Disordered" evidence="3">
    <location>
        <begin position="1"/>
        <end position="51"/>
    </location>
</feature>
<dbReference type="AlphaFoldDB" id="G7DZX6"/>
<dbReference type="STRING" id="764103.G7DZX6"/>
<gene>
    <name evidence="4" type="primary">Mo02797</name>
    <name evidence="4" type="ORF">E5Q_02797</name>
</gene>
<dbReference type="Proteomes" id="UP000009131">
    <property type="component" value="Unassembled WGS sequence"/>
</dbReference>
<evidence type="ECO:0000256" key="1">
    <source>
        <dbReference type="ARBA" id="ARBA00008045"/>
    </source>
</evidence>
<dbReference type="InterPro" id="IPR009053">
    <property type="entry name" value="Prefoldin"/>
</dbReference>
<dbReference type="InterPro" id="IPR027235">
    <property type="entry name" value="PFD2"/>
</dbReference>
<dbReference type="Pfam" id="PF01920">
    <property type="entry name" value="Prefoldin_2"/>
    <property type="match status" value="1"/>
</dbReference>
<evidence type="ECO:0008006" key="6">
    <source>
        <dbReference type="Google" id="ProtNLM"/>
    </source>
</evidence>
<reference evidence="4 5" key="1">
    <citation type="journal article" date="2011" name="J. Gen. Appl. Microbiol.">
        <title>Draft genome sequencing of the enigmatic basidiomycete Mixia osmundae.</title>
        <authorList>
            <person name="Nishida H."/>
            <person name="Nagatsuka Y."/>
            <person name="Sugiyama J."/>
        </authorList>
    </citation>
    <scope>NUCLEOTIDE SEQUENCE [LARGE SCALE GENOMIC DNA]</scope>
    <source>
        <strain evidence="5">CBS 9802 / IAM 14324 / JCM 22182 / KY 12970</strain>
    </source>
</reference>
<evidence type="ECO:0000313" key="4">
    <source>
        <dbReference type="EMBL" id="GAA96136.1"/>
    </source>
</evidence>
<proteinExistence type="inferred from homology"/>
<dbReference type="EMBL" id="BABT02000076">
    <property type="protein sequence ID" value="GAA96136.1"/>
    <property type="molecule type" value="Genomic_DNA"/>
</dbReference>
<dbReference type="CDD" id="cd23163">
    <property type="entry name" value="Prefoldin_2"/>
    <property type="match status" value="1"/>
</dbReference>
<reference evidence="4 5" key="2">
    <citation type="journal article" date="2012" name="Open Biol.">
        <title>Characteristics of nucleosomes and linker DNA regions on the genome of the basidiomycete Mixia osmundae revealed by mono- and dinucleosome mapping.</title>
        <authorList>
            <person name="Nishida H."/>
            <person name="Kondo S."/>
            <person name="Matsumoto T."/>
            <person name="Suzuki Y."/>
            <person name="Yoshikawa H."/>
            <person name="Taylor T.D."/>
            <person name="Sugiyama J."/>
        </authorList>
    </citation>
    <scope>NUCLEOTIDE SEQUENCE [LARGE SCALE GENOMIC DNA]</scope>
    <source>
        <strain evidence="5">CBS 9802 / IAM 14324 / JCM 22182 / KY 12970</strain>
    </source>
</reference>
<evidence type="ECO:0000313" key="5">
    <source>
        <dbReference type="Proteomes" id="UP000009131"/>
    </source>
</evidence>
<keyword evidence="2" id="KW-0143">Chaperone</keyword>
<dbReference type="PANTHER" id="PTHR13303">
    <property type="entry name" value="PREFOLDIN SUBUNIT 2"/>
    <property type="match status" value="1"/>
</dbReference>
<keyword evidence="5" id="KW-1185">Reference proteome</keyword>
<dbReference type="SUPFAM" id="SSF46579">
    <property type="entry name" value="Prefoldin"/>
    <property type="match status" value="1"/>
</dbReference>
<dbReference type="InParanoid" id="G7DZX6"/>
<dbReference type="GO" id="GO:0051082">
    <property type="term" value="F:unfolded protein binding"/>
    <property type="evidence" value="ECO:0007669"/>
    <property type="project" value="InterPro"/>
</dbReference>
<feature type="compositionally biased region" description="Low complexity" evidence="3">
    <location>
        <begin position="30"/>
        <end position="41"/>
    </location>
</feature>
<dbReference type="GO" id="GO:0016272">
    <property type="term" value="C:prefoldin complex"/>
    <property type="evidence" value="ECO:0007669"/>
    <property type="project" value="InterPro"/>
</dbReference>
<dbReference type="InterPro" id="IPR002777">
    <property type="entry name" value="PFD_beta-like"/>
</dbReference>
<dbReference type="FunFam" id="1.10.287.370:FF:000002">
    <property type="entry name" value="Prefoldin subunit 2"/>
    <property type="match status" value="1"/>
</dbReference>
<dbReference type="Gene3D" id="1.10.287.370">
    <property type="match status" value="1"/>
</dbReference>
<comment type="similarity">
    <text evidence="1">Belongs to the prefoldin subunit beta family.</text>
</comment>
<evidence type="ECO:0000256" key="2">
    <source>
        <dbReference type="ARBA" id="ARBA00023186"/>
    </source>
</evidence>
<dbReference type="RefSeq" id="XP_014570760.1">
    <property type="nucleotide sequence ID" value="XM_014715274.1"/>
</dbReference>